<evidence type="ECO:0000313" key="2">
    <source>
        <dbReference type="EMBL" id="KAF2675875.1"/>
    </source>
</evidence>
<proteinExistence type="predicted"/>
<feature type="transmembrane region" description="Helical" evidence="1">
    <location>
        <begin position="102"/>
        <end position="124"/>
    </location>
</feature>
<feature type="transmembrane region" description="Helical" evidence="1">
    <location>
        <begin position="72"/>
        <end position="90"/>
    </location>
</feature>
<accession>A0A6G1ICM2</accession>
<dbReference type="OrthoDB" id="5351891at2759"/>
<feature type="transmembrane region" description="Helical" evidence="1">
    <location>
        <begin position="46"/>
        <end position="65"/>
    </location>
</feature>
<keyword evidence="3" id="KW-1185">Reference proteome</keyword>
<dbReference type="Proteomes" id="UP000799291">
    <property type="component" value="Unassembled WGS sequence"/>
</dbReference>
<feature type="transmembrane region" description="Helical" evidence="1">
    <location>
        <begin position="270"/>
        <end position="288"/>
    </location>
</feature>
<dbReference type="AlphaFoldDB" id="A0A6G1ICM2"/>
<name>A0A6G1ICM2_9PLEO</name>
<sequence length="358" mass="39730">MSCQFPPDYAIADGVTYSQFNSSFADKLVCASTYLRPDPGGAMLPWLYTLFLLLFHLPACIIRAVRWESAQYLALGLALFNIAVTVQTYVSTKLRPSEILVWMPLTLMLDIGAMLQMVILILELPGHSVTILKRALDHPTLVTHALVALFAFLFGVMLLILQIYGLIEARKGMNTRDLTVNWCSPTFRDFALAVTTGNCDLYSVIESSSNGIGCIQLPASQQEDWLKGTVAALSVSLVFEVFDVLLVKLVGRNKKGDNVEVNGTRLRRPWLSMFGGALVLIILIYYGAETANHLPPGVTDVVWIYRKEPKADIGRVCNVYLKSPGLRGMIIGWTDGLFDSWGPIYHGKEVIKAIRKEL</sequence>
<gene>
    <name evidence="2" type="ORF">K458DRAFT_482123</name>
</gene>
<keyword evidence="1" id="KW-0472">Membrane</keyword>
<evidence type="ECO:0000256" key="1">
    <source>
        <dbReference type="SAM" id="Phobius"/>
    </source>
</evidence>
<organism evidence="2 3">
    <name type="scientific">Lentithecium fluviatile CBS 122367</name>
    <dbReference type="NCBI Taxonomy" id="1168545"/>
    <lineage>
        <taxon>Eukaryota</taxon>
        <taxon>Fungi</taxon>
        <taxon>Dikarya</taxon>
        <taxon>Ascomycota</taxon>
        <taxon>Pezizomycotina</taxon>
        <taxon>Dothideomycetes</taxon>
        <taxon>Pleosporomycetidae</taxon>
        <taxon>Pleosporales</taxon>
        <taxon>Massarineae</taxon>
        <taxon>Lentitheciaceae</taxon>
        <taxon>Lentithecium</taxon>
    </lineage>
</organism>
<protein>
    <submittedName>
        <fullName evidence="2">Uncharacterized protein</fullName>
    </submittedName>
</protein>
<reference evidence="2" key="1">
    <citation type="journal article" date="2020" name="Stud. Mycol.">
        <title>101 Dothideomycetes genomes: a test case for predicting lifestyles and emergence of pathogens.</title>
        <authorList>
            <person name="Haridas S."/>
            <person name="Albert R."/>
            <person name="Binder M."/>
            <person name="Bloem J."/>
            <person name="Labutti K."/>
            <person name="Salamov A."/>
            <person name="Andreopoulos B."/>
            <person name="Baker S."/>
            <person name="Barry K."/>
            <person name="Bills G."/>
            <person name="Bluhm B."/>
            <person name="Cannon C."/>
            <person name="Castanera R."/>
            <person name="Culley D."/>
            <person name="Daum C."/>
            <person name="Ezra D."/>
            <person name="Gonzalez J."/>
            <person name="Henrissat B."/>
            <person name="Kuo A."/>
            <person name="Liang C."/>
            <person name="Lipzen A."/>
            <person name="Lutzoni F."/>
            <person name="Magnuson J."/>
            <person name="Mondo S."/>
            <person name="Nolan M."/>
            <person name="Ohm R."/>
            <person name="Pangilinan J."/>
            <person name="Park H.-J."/>
            <person name="Ramirez L."/>
            <person name="Alfaro M."/>
            <person name="Sun H."/>
            <person name="Tritt A."/>
            <person name="Yoshinaga Y."/>
            <person name="Zwiers L.-H."/>
            <person name="Turgeon B."/>
            <person name="Goodwin S."/>
            <person name="Spatafora J."/>
            <person name="Crous P."/>
            <person name="Grigoriev I."/>
        </authorList>
    </citation>
    <scope>NUCLEOTIDE SEQUENCE</scope>
    <source>
        <strain evidence="2">CBS 122367</strain>
    </source>
</reference>
<evidence type="ECO:0000313" key="3">
    <source>
        <dbReference type="Proteomes" id="UP000799291"/>
    </source>
</evidence>
<feature type="transmembrane region" description="Helical" evidence="1">
    <location>
        <begin position="145"/>
        <end position="167"/>
    </location>
</feature>
<keyword evidence="1" id="KW-0812">Transmembrane</keyword>
<feature type="transmembrane region" description="Helical" evidence="1">
    <location>
        <begin position="230"/>
        <end position="250"/>
    </location>
</feature>
<dbReference type="EMBL" id="MU005646">
    <property type="protein sequence ID" value="KAF2675875.1"/>
    <property type="molecule type" value="Genomic_DNA"/>
</dbReference>
<keyword evidence="1" id="KW-1133">Transmembrane helix</keyword>